<dbReference type="OrthoDB" id="4871934at2"/>
<dbReference type="EMBL" id="CP014228">
    <property type="protein sequence ID" value="AMD86657.1"/>
    <property type="molecule type" value="Genomic_DNA"/>
</dbReference>
<dbReference type="AlphaFoldDB" id="A0A0X8JDQ7"/>
<protein>
    <submittedName>
        <fullName evidence="1">Uncharacterized protein</fullName>
    </submittedName>
</protein>
<keyword evidence="2" id="KW-1185">Reference proteome</keyword>
<dbReference type="Proteomes" id="UP000065220">
    <property type="component" value="Chromosome"/>
</dbReference>
<sequence>MALSLGVGREIESDRFAAVAHPTRSMWMHHLWLLRDEGTAPLEGGAGEELRGWVVEAWEDAAPGR</sequence>
<dbReference type="STRING" id="111015.AXF14_02420"/>
<dbReference type="KEGG" id="ard:AXF14_02420"/>
<organism evidence="1 2">
    <name type="scientific">Actinomyces radicidentis</name>
    <dbReference type="NCBI Taxonomy" id="111015"/>
    <lineage>
        <taxon>Bacteria</taxon>
        <taxon>Bacillati</taxon>
        <taxon>Actinomycetota</taxon>
        <taxon>Actinomycetes</taxon>
        <taxon>Actinomycetales</taxon>
        <taxon>Actinomycetaceae</taxon>
        <taxon>Actinomyces</taxon>
    </lineage>
</organism>
<dbReference type="RefSeq" id="WP_067940480.1">
    <property type="nucleotide sequence ID" value="NZ_CP014228.1"/>
</dbReference>
<proteinExistence type="predicted"/>
<evidence type="ECO:0000313" key="2">
    <source>
        <dbReference type="Proteomes" id="UP000065220"/>
    </source>
</evidence>
<reference evidence="2" key="1">
    <citation type="submission" date="2016-02" db="EMBL/GenBank/DDBJ databases">
        <authorList>
            <person name="Holder M.E."/>
            <person name="Ajami N.J."/>
            <person name="Petrosino J.F."/>
        </authorList>
    </citation>
    <scope>NUCLEOTIDE SEQUENCE [LARGE SCALE GENOMIC DNA]</scope>
    <source>
        <strain evidence="2">CCUG 36733</strain>
    </source>
</reference>
<accession>A0A0X8JDQ7</accession>
<name>A0A0X8JDQ7_ACTRD</name>
<evidence type="ECO:0000313" key="1">
    <source>
        <dbReference type="EMBL" id="AMD86657.1"/>
    </source>
</evidence>
<gene>
    <name evidence="1" type="ORF">AXF14_02420</name>
</gene>